<keyword evidence="6 8" id="KW-0472">Membrane</keyword>
<evidence type="ECO:0000256" key="2">
    <source>
        <dbReference type="ARBA" id="ARBA00022692"/>
    </source>
</evidence>
<accession>A0L4T2</accession>
<dbReference type="PANTHER" id="PTHR22777:SF17">
    <property type="entry name" value="UPF0053 PROTEIN SLL0260"/>
    <property type="match status" value="1"/>
</dbReference>
<dbReference type="CDD" id="cd04590">
    <property type="entry name" value="CBS_pair_CorC_HlyC_assoc"/>
    <property type="match status" value="1"/>
</dbReference>
<protein>
    <recommendedName>
        <fullName evidence="14">CBS domain containing protein</fullName>
    </recommendedName>
</protein>
<feature type="transmembrane region" description="Helical" evidence="9">
    <location>
        <begin position="86"/>
        <end position="106"/>
    </location>
</feature>
<reference evidence="13" key="1">
    <citation type="journal article" date="2009" name="Appl. Environ. Microbiol.">
        <title>Complete genome sequence of the chemolithoautotrophic marine magnetotactic coccus strain MC-1.</title>
        <authorList>
            <person name="Schubbe S."/>
            <person name="Williams T.J."/>
            <person name="Xie G."/>
            <person name="Kiss H.E."/>
            <person name="Brettin T.S."/>
            <person name="Martinez D."/>
            <person name="Ross C.A."/>
            <person name="Schuler D."/>
            <person name="Cox B.L."/>
            <person name="Nealson K.H."/>
            <person name="Bazylinski D.A."/>
        </authorList>
    </citation>
    <scope>NUCLEOTIDE SEQUENCE [LARGE SCALE GENOMIC DNA]</scope>
    <source>
        <strain evidence="13">ATCC BAA-1437 / JCM 17883 / MC-1</strain>
    </source>
</reference>
<dbReference type="Pfam" id="PF00571">
    <property type="entry name" value="CBS"/>
    <property type="match status" value="2"/>
</dbReference>
<dbReference type="InterPro" id="IPR044751">
    <property type="entry name" value="Ion_transp-like_CBS"/>
</dbReference>
<dbReference type="PROSITE" id="PS51371">
    <property type="entry name" value="CBS"/>
    <property type="match status" value="2"/>
</dbReference>
<evidence type="ECO:0000256" key="6">
    <source>
        <dbReference type="ARBA" id="ARBA00023136"/>
    </source>
</evidence>
<dbReference type="PANTHER" id="PTHR22777">
    <property type="entry name" value="HEMOLYSIN-RELATED"/>
    <property type="match status" value="1"/>
</dbReference>
<dbReference type="SUPFAM" id="SSF54631">
    <property type="entry name" value="CBS-domain pair"/>
    <property type="match status" value="1"/>
</dbReference>
<feature type="domain" description="CBS" evidence="10">
    <location>
        <begin position="264"/>
        <end position="322"/>
    </location>
</feature>
<evidence type="ECO:0000256" key="8">
    <source>
        <dbReference type="PROSITE-ProRule" id="PRU01193"/>
    </source>
</evidence>
<reference evidence="12 13" key="2">
    <citation type="journal article" date="2012" name="Int. J. Syst. Evol. Microbiol.">
        <title>Magnetococcus marinus gen. nov., sp. nov., a marine, magnetotactic bacterium that represents a novel lineage (Magnetococcaceae fam. nov.; Magnetococcales ord. nov.) at the base of the Alphaproteobacteria.</title>
        <authorList>
            <person name="Bazylinski D.A."/>
            <person name="Williams T.J."/>
            <person name="Lefevre C.T."/>
            <person name="Berg R.J."/>
            <person name="Zhang C.L."/>
            <person name="Bowser S.S."/>
            <person name="Dean A.J."/>
            <person name="Beveridge T.J."/>
        </authorList>
    </citation>
    <scope>NUCLEOTIDE SEQUENCE [LARGE SCALE GENOMIC DNA]</scope>
    <source>
        <strain evidence="13">ATCC BAA-1437 / JCM 17883 / MC-1</strain>
    </source>
</reference>
<name>A0L4T2_MAGMM</name>
<evidence type="ECO:0000256" key="1">
    <source>
        <dbReference type="ARBA" id="ARBA00004141"/>
    </source>
</evidence>
<dbReference type="Gene3D" id="3.30.465.10">
    <property type="match status" value="1"/>
</dbReference>
<keyword evidence="13" id="KW-1185">Reference proteome</keyword>
<evidence type="ECO:0000313" key="12">
    <source>
        <dbReference type="EMBL" id="ABK42975.1"/>
    </source>
</evidence>
<dbReference type="KEGG" id="mgm:Mmc1_0450"/>
<keyword evidence="3" id="KW-0677">Repeat</keyword>
<dbReference type="SMART" id="SM00116">
    <property type="entry name" value="CBS"/>
    <property type="match status" value="2"/>
</dbReference>
<evidence type="ECO:0000313" key="13">
    <source>
        <dbReference type="Proteomes" id="UP000002586"/>
    </source>
</evidence>
<dbReference type="InterPro" id="IPR005170">
    <property type="entry name" value="Transptr-assoc_dom"/>
</dbReference>
<evidence type="ECO:0000256" key="7">
    <source>
        <dbReference type="PROSITE-ProRule" id="PRU00703"/>
    </source>
</evidence>
<dbReference type="EMBL" id="CP000471">
    <property type="protein sequence ID" value="ABK42975.1"/>
    <property type="molecule type" value="Genomic_DNA"/>
</dbReference>
<dbReference type="GO" id="GO:0016020">
    <property type="term" value="C:membrane"/>
    <property type="evidence" value="ECO:0007669"/>
    <property type="project" value="UniProtKB-SubCell"/>
</dbReference>
<dbReference type="InterPro" id="IPR036318">
    <property type="entry name" value="FAD-bd_PCMH-like_sf"/>
</dbReference>
<evidence type="ECO:0000256" key="5">
    <source>
        <dbReference type="ARBA" id="ARBA00023122"/>
    </source>
</evidence>
<dbReference type="RefSeq" id="WP_011712145.1">
    <property type="nucleotide sequence ID" value="NC_008576.1"/>
</dbReference>
<dbReference type="InterPro" id="IPR000644">
    <property type="entry name" value="CBS_dom"/>
</dbReference>
<evidence type="ECO:0000259" key="11">
    <source>
        <dbReference type="PROSITE" id="PS51846"/>
    </source>
</evidence>
<dbReference type="Proteomes" id="UP000002586">
    <property type="component" value="Chromosome"/>
</dbReference>
<proteinExistence type="predicted"/>
<feature type="transmembrane region" description="Helical" evidence="9">
    <location>
        <begin position="118"/>
        <end position="140"/>
    </location>
</feature>
<dbReference type="HOGENOM" id="CLU_015237_4_1_5"/>
<gene>
    <name evidence="12" type="ordered locus">Mmc1_0450</name>
</gene>
<dbReference type="AlphaFoldDB" id="A0L4T2"/>
<dbReference type="SMART" id="SM01091">
    <property type="entry name" value="CorC_HlyC"/>
    <property type="match status" value="1"/>
</dbReference>
<evidence type="ECO:0000259" key="10">
    <source>
        <dbReference type="PROSITE" id="PS51371"/>
    </source>
</evidence>
<evidence type="ECO:0000256" key="4">
    <source>
        <dbReference type="ARBA" id="ARBA00022989"/>
    </source>
</evidence>
<dbReference type="SUPFAM" id="SSF56176">
    <property type="entry name" value="FAD-binding/transporter-associated domain-like"/>
    <property type="match status" value="1"/>
</dbReference>
<dbReference type="InterPro" id="IPR002550">
    <property type="entry name" value="CNNM"/>
</dbReference>
<dbReference type="InterPro" id="IPR046342">
    <property type="entry name" value="CBS_dom_sf"/>
</dbReference>
<evidence type="ECO:0000256" key="9">
    <source>
        <dbReference type="SAM" id="Phobius"/>
    </source>
</evidence>
<dbReference type="PROSITE" id="PS51846">
    <property type="entry name" value="CNNM"/>
    <property type="match status" value="1"/>
</dbReference>
<evidence type="ECO:0000256" key="3">
    <source>
        <dbReference type="ARBA" id="ARBA00022737"/>
    </source>
</evidence>
<dbReference type="Pfam" id="PF03471">
    <property type="entry name" value="CorC_HlyC"/>
    <property type="match status" value="1"/>
</dbReference>
<sequence length="418" mass="46507" precursor="true">METLLTLLLLLFLSGFFSGSETALTALSHARVESLMLERRPGAKALYRLKLNTDRMLITLLIGNNLVNIAASAIATVFATEQFGHLGPGLAVGGLTLFILIFGEIVPKTFAARNMVSIALVVAPPLYLFAQAVFPLTWLLEHITQSLQRFSRQSEPTVTESELLTLASHGAREGAIEADEEAMIKRVFELNDLCAEDIMVPRPQMVMIDGDLTVEAAAKRLLAQPFERIPMTTGGSDEIHGVIHIRDVLEALIQNEGSKLLRDMSHEPIYVAKNQRLDHLLENMRGRKQKMAVVVDDMGMALGLFTLEDILEEVVGEIYNESDGPEHQALIENSPGEIVVDGITEMRHVIAYFGRSLDAKPTDRVNQWLLANIARIPDLGERFTIADLEIEVKRASRRRILKVVIRHLLTETDMESEE</sequence>
<evidence type="ECO:0008006" key="14">
    <source>
        <dbReference type="Google" id="ProtNLM"/>
    </source>
</evidence>
<comment type="subcellular location">
    <subcellularLocation>
        <location evidence="1">Membrane</location>
        <topology evidence="1">Multi-pass membrane protein</topology>
    </subcellularLocation>
</comment>
<dbReference type="Pfam" id="PF01595">
    <property type="entry name" value="CNNM"/>
    <property type="match status" value="1"/>
</dbReference>
<dbReference type="GO" id="GO:0050660">
    <property type="term" value="F:flavin adenine dinucleotide binding"/>
    <property type="evidence" value="ECO:0007669"/>
    <property type="project" value="InterPro"/>
</dbReference>
<keyword evidence="5 7" id="KW-0129">CBS domain</keyword>
<dbReference type="InterPro" id="IPR016169">
    <property type="entry name" value="FAD-bd_PCMH_sub2"/>
</dbReference>
<keyword evidence="2 8" id="KW-0812">Transmembrane</keyword>
<feature type="transmembrane region" description="Helical" evidence="9">
    <location>
        <begin position="56"/>
        <end position="79"/>
    </location>
</feature>
<dbReference type="eggNOG" id="COG1253">
    <property type="taxonomic scope" value="Bacteria"/>
</dbReference>
<keyword evidence="4 8" id="KW-1133">Transmembrane helix</keyword>
<dbReference type="STRING" id="156889.Mmc1_0450"/>
<organism evidence="12 13">
    <name type="scientific">Magnetococcus marinus (strain ATCC BAA-1437 / JCM 17883 / MC-1)</name>
    <dbReference type="NCBI Taxonomy" id="156889"/>
    <lineage>
        <taxon>Bacteria</taxon>
        <taxon>Pseudomonadati</taxon>
        <taxon>Pseudomonadota</taxon>
        <taxon>Magnetococcia</taxon>
        <taxon>Magnetococcales</taxon>
        <taxon>Magnetococcaceae</taxon>
        <taxon>Magnetococcus</taxon>
    </lineage>
</organism>
<feature type="domain" description="CNNM transmembrane" evidence="11">
    <location>
        <begin position="1"/>
        <end position="180"/>
    </location>
</feature>
<feature type="domain" description="CBS" evidence="10">
    <location>
        <begin position="199"/>
        <end position="260"/>
    </location>
</feature>
<dbReference type="OrthoDB" id="9797674at2"/>
<dbReference type="Gene3D" id="3.10.580.10">
    <property type="entry name" value="CBS-domain"/>
    <property type="match status" value="1"/>
</dbReference>